<evidence type="ECO:0008006" key="3">
    <source>
        <dbReference type="Google" id="ProtNLM"/>
    </source>
</evidence>
<reference evidence="1" key="1">
    <citation type="journal article" date="2022" name="bioRxiv">
        <title>Sequencing and chromosome-scale assembly of the giantPleurodeles waltlgenome.</title>
        <authorList>
            <person name="Brown T."/>
            <person name="Elewa A."/>
            <person name="Iarovenko S."/>
            <person name="Subramanian E."/>
            <person name="Araus A.J."/>
            <person name="Petzold A."/>
            <person name="Susuki M."/>
            <person name="Suzuki K.-i.T."/>
            <person name="Hayashi T."/>
            <person name="Toyoda A."/>
            <person name="Oliveira C."/>
            <person name="Osipova E."/>
            <person name="Leigh N.D."/>
            <person name="Simon A."/>
            <person name="Yun M.H."/>
        </authorList>
    </citation>
    <scope>NUCLEOTIDE SEQUENCE</scope>
    <source>
        <strain evidence="1">20211129_DDA</strain>
        <tissue evidence="1">Liver</tissue>
    </source>
</reference>
<dbReference type="SUPFAM" id="SSF56672">
    <property type="entry name" value="DNA/RNA polymerases"/>
    <property type="match status" value="1"/>
</dbReference>
<protein>
    <recommendedName>
        <fullName evidence="3">Reverse transcriptase</fullName>
    </recommendedName>
</protein>
<proteinExistence type="predicted"/>
<organism evidence="1 2">
    <name type="scientific">Pleurodeles waltl</name>
    <name type="common">Iberian ribbed newt</name>
    <dbReference type="NCBI Taxonomy" id="8319"/>
    <lineage>
        <taxon>Eukaryota</taxon>
        <taxon>Metazoa</taxon>
        <taxon>Chordata</taxon>
        <taxon>Craniata</taxon>
        <taxon>Vertebrata</taxon>
        <taxon>Euteleostomi</taxon>
        <taxon>Amphibia</taxon>
        <taxon>Batrachia</taxon>
        <taxon>Caudata</taxon>
        <taxon>Salamandroidea</taxon>
        <taxon>Salamandridae</taxon>
        <taxon>Pleurodelinae</taxon>
        <taxon>Pleurodeles</taxon>
    </lineage>
</organism>
<evidence type="ECO:0000313" key="2">
    <source>
        <dbReference type="Proteomes" id="UP001066276"/>
    </source>
</evidence>
<dbReference type="InterPro" id="IPR043502">
    <property type="entry name" value="DNA/RNA_pol_sf"/>
</dbReference>
<evidence type="ECO:0000313" key="1">
    <source>
        <dbReference type="EMBL" id="KAJ1186686.1"/>
    </source>
</evidence>
<accession>A0AAV7UED8</accession>
<comment type="caution">
    <text evidence="1">The sequence shown here is derived from an EMBL/GenBank/DDBJ whole genome shotgun (WGS) entry which is preliminary data.</text>
</comment>
<sequence>MMWGRYWTTPPVRVTLRPEASLPQVPQYKLAKEGEEGTAPVIEDLLKKGILRERRSRACNTPILPVKKATKGPDAAVVYRFVTDL</sequence>
<name>A0AAV7UED8_PLEWA</name>
<dbReference type="AlphaFoldDB" id="A0AAV7UED8"/>
<dbReference type="EMBL" id="JANPWB010000005">
    <property type="protein sequence ID" value="KAJ1186686.1"/>
    <property type="molecule type" value="Genomic_DNA"/>
</dbReference>
<gene>
    <name evidence="1" type="ORF">NDU88_003467</name>
</gene>
<dbReference type="Gene3D" id="3.10.10.10">
    <property type="entry name" value="HIV Type 1 Reverse Transcriptase, subunit A, domain 1"/>
    <property type="match status" value="1"/>
</dbReference>
<dbReference type="Proteomes" id="UP001066276">
    <property type="component" value="Chromosome 3_1"/>
</dbReference>
<keyword evidence="2" id="KW-1185">Reference proteome</keyword>